<feature type="domain" description="DUF4342" evidence="2">
    <location>
        <begin position="4"/>
        <end position="79"/>
    </location>
</feature>
<dbReference type="KEGG" id="fgi:OP10G_3207"/>
<protein>
    <recommendedName>
        <fullName evidence="2">DUF4342 domain-containing protein</fullName>
    </recommendedName>
</protein>
<evidence type="ECO:0000313" key="4">
    <source>
        <dbReference type="Proteomes" id="UP000027982"/>
    </source>
</evidence>
<dbReference type="Proteomes" id="UP000027982">
    <property type="component" value="Chromosome"/>
</dbReference>
<dbReference type="InterPro" id="IPR025642">
    <property type="entry name" value="DUF4342"/>
</dbReference>
<keyword evidence="4" id="KW-1185">Reference proteome</keyword>
<evidence type="ECO:0000259" key="2">
    <source>
        <dbReference type="Pfam" id="PF14242"/>
    </source>
</evidence>
<name>A0A068NV12_FIMGI</name>
<evidence type="ECO:0000256" key="1">
    <source>
        <dbReference type="SAM" id="Phobius"/>
    </source>
</evidence>
<dbReference type="OrthoDB" id="129626at2"/>
<dbReference type="STRING" id="661478.OP10G_3207"/>
<dbReference type="HOGENOM" id="CLU_115782_6_1_0"/>
<dbReference type="AlphaFoldDB" id="A0A068NV12"/>
<accession>A0A068NV12</accession>
<proteinExistence type="predicted"/>
<evidence type="ECO:0000313" key="3">
    <source>
        <dbReference type="EMBL" id="AIE86575.1"/>
    </source>
</evidence>
<organism evidence="3 4">
    <name type="scientific">Fimbriimonas ginsengisoli Gsoil 348</name>
    <dbReference type="NCBI Taxonomy" id="661478"/>
    <lineage>
        <taxon>Bacteria</taxon>
        <taxon>Bacillati</taxon>
        <taxon>Armatimonadota</taxon>
        <taxon>Fimbriimonadia</taxon>
        <taxon>Fimbriimonadales</taxon>
        <taxon>Fimbriimonadaceae</taxon>
        <taxon>Fimbriimonas</taxon>
    </lineage>
</organism>
<keyword evidence="1" id="KW-1133">Transmembrane helix</keyword>
<sequence>MPNSVTEEIKITADGLIDTVRDLIHEGNVRHIAIKDSHGKTVIEFPVSIGLVGVLLAPTLAAVAAVAVFAADYTIVVTRDEPAAPPVVNDPGTPPTA</sequence>
<keyword evidence="1" id="KW-0472">Membrane</keyword>
<dbReference type="Pfam" id="PF14242">
    <property type="entry name" value="DUF4342"/>
    <property type="match status" value="1"/>
</dbReference>
<feature type="transmembrane region" description="Helical" evidence="1">
    <location>
        <begin position="47"/>
        <end position="71"/>
    </location>
</feature>
<reference evidence="3 4" key="1">
    <citation type="journal article" date="2014" name="PLoS ONE">
        <title>The first complete genome sequence of the class fimbriimonadia in the phylum armatimonadetes.</title>
        <authorList>
            <person name="Hu Z.Y."/>
            <person name="Wang Y.Z."/>
            <person name="Im W.T."/>
            <person name="Wang S.Y."/>
            <person name="Zhao G.P."/>
            <person name="Zheng H.J."/>
            <person name="Quan Z.X."/>
        </authorList>
    </citation>
    <scope>NUCLEOTIDE SEQUENCE [LARGE SCALE GENOMIC DNA]</scope>
    <source>
        <strain evidence="3">Gsoil 348</strain>
    </source>
</reference>
<dbReference type="EMBL" id="CP007139">
    <property type="protein sequence ID" value="AIE86575.1"/>
    <property type="molecule type" value="Genomic_DNA"/>
</dbReference>
<dbReference type="eggNOG" id="COG1308">
    <property type="taxonomic scope" value="Bacteria"/>
</dbReference>
<gene>
    <name evidence="3" type="ORF">OP10G_3207</name>
</gene>
<keyword evidence="1" id="KW-0812">Transmembrane</keyword>
<dbReference type="RefSeq" id="WP_025229472.1">
    <property type="nucleotide sequence ID" value="NZ_CP007139.1"/>
</dbReference>